<proteinExistence type="predicted"/>
<dbReference type="Proteomes" id="UP000009376">
    <property type="component" value="Unassembled WGS sequence"/>
</dbReference>
<sequence length="514" mass="58191">MKGYPDRIMETNKSLDELLENVKRSKGKISDKGLISPSDLFDKITIYTKDPKAAIAVAAVVGRYNEKTATAIFNLFSHFAFYDRNPEVIIKAANIMSLDEIVNVVVGYKGDYSDCIVDSLSNIARYTRNREATIAAAEKIGQNKGIKSVYVAIMLLEIAYRTRHIGSKKAIMTTCHLLDKAGSRIFDMLDKDTIIKQYKELTELLDNSYEKNRKEYSLNLEKGEKLKIDVGKLPYYSLISVIGSRDPSNEKNAVSTVMEIAGEKAVNRARNEFNSHYKNLRNTIISYINDNDINGALKLLKDTKNEAINDIVNASEYRNGSRIVKGKNVLEAVESNNPLDYNSSVQIACVYLPANHKGGIVDYCKDERFKLIRYDVNGNTIGSAICYLEDGNFLVDSVEGHRTFRKKRIFDIVYKDLVNRAKEYHAKRIIFSVDGYNETPRKFIENIKEYGLKLDKTKMALDTEGYLEAKQNPYLTIYGVTSIDAARQLESNKGGVQGYMTKGYCIDFPHNKRK</sequence>
<accession>D6GV57</accession>
<gene>
    <name evidence="1" type="ORF">BJBARM5_0361</name>
</gene>
<evidence type="ECO:0000313" key="2">
    <source>
        <dbReference type="Proteomes" id="UP000009376"/>
    </source>
</evidence>
<reference evidence="1 2" key="1">
    <citation type="journal article" date="2010" name="Proc. Natl. Acad. Sci. U.S.A.">
        <title>Enigmatic, ultrasmall, uncultivated Archaea.</title>
        <authorList>
            <person name="Baker B.J."/>
            <person name="Comolli L.R."/>
            <person name="Dick G.J."/>
            <person name="Hauser L.J."/>
            <person name="Hyatt D."/>
            <person name="Dill B.D."/>
            <person name="Land M.L."/>
            <person name="Verberkmoes N.C."/>
            <person name="Hettich R.L."/>
            <person name="Banfield J.F."/>
        </authorList>
    </citation>
    <scope>NUCLEOTIDE SEQUENCE [LARGE SCALE GENOMIC DNA]</scope>
</reference>
<protein>
    <submittedName>
        <fullName evidence="1">Uncharacterized protein</fullName>
    </submittedName>
</protein>
<dbReference type="AlphaFoldDB" id="D6GV57"/>
<organism evidence="1 2">
    <name type="scientific">Candidatus Parvarchaeum acidophilus ARMAN-5</name>
    <dbReference type="NCBI Taxonomy" id="662762"/>
    <lineage>
        <taxon>Archaea</taxon>
        <taxon>Candidatus Parvarchaeota</taxon>
        <taxon>Candidatus Parvarchaeum</taxon>
    </lineage>
</organism>
<evidence type="ECO:0000313" key="1">
    <source>
        <dbReference type="EMBL" id="EFD92858.1"/>
    </source>
</evidence>
<name>D6GV57_PARA5</name>
<dbReference type="EMBL" id="GG745551">
    <property type="protein sequence ID" value="EFD92858.1"/>
    <property type="molecule type" value="Genomic_DNA"/>
</dbReference>